<name>A0A0N0E407_9PSED</name>
<proteinExistence type="predicted"/>
<dbReference type="InterPro" id="IPR012332">
    <property type="entry name" value="Autotransporter_pectin_lyase_C"/>
</dbReference>
<feature type="domain" description="Autotransporter" evidence="2">
    <location>
        <begin position="478"/>
        <end position="748"/>
    </location>
</feature>
<accession>A0A0N0E407</accession>
<evidence type="ECO:0000313" key="3">
    <source>
        <dbReference type="EMBL" id="KPA90710.1"/>
    </source>
</evidence>
<dbReference type="InterPro" id="IPR006315">
    <property type="entry name" value="OM_autotransptr_brl_dom"/>
</dbReference>
<dbReference type="PRINTS" id="PR01484">
    <property type="entry name" value="PRTACTNFAMLY"/>
</dbReference>
<reference evidence="3 4" key="1">
    <citation type="journal article" date="2015" name="PLoS ONE">
        <title>Rice-Infecting Pseudomonas Genomes Are Highly Accessorized and Harbor Multiple Putative Virulence Mechanisms to Cause Sheath Brown Rot.</title>
        <authorList>
            <person name="Quibod I.L."/>
            <person name="Grande G."/>
            <person name="Oreiro E.G."/>
            <person name="Borja F.N."/>
            <person name="Dossa G.S."/>
            <person name="Mauleon R."/>
            <person name="Cruz C.V."/>
            <person name="Oliva R."/>
        </authorList>
    </citation>
    <scope>NUCLEOTIDE SEQUENCE [LARGE SCALE GENOMIC DNA]</scope>
    <source>
        <strain evidence="3 4">IRRI 6609</strain>
    </source>
</reference>
<dbReference type="SUPFAM" id="SSF51126">
    <property type="entry name" value="Pectin lyase-like"/>
    <property type="match status" value="1"/>
</dbReference>
<dbReference type="PANTHER" id="PTHR35037:SF7">
    <property type="entry name" value="AUTOTRANSPORTER"/>
    <property type="match status" value="1"/>
</dbReference>
<gene>
    <name evidence="3" type="ORF">PF66_02772</name>
</gene>
<dbReference type="InterPro" id="IPR051551">
    <property type="entry name" value="Autotransporter_adhesion"/>
</dbReference>
<dbReference type="SMART" id="SM00869">
    <property type="entry name" value="Autotransporter"/>
    <property type="match status" value="1"/>
</dbReference>
<dbReference type="STRING" id="50340.PF66_02772"/>
<dbReference type="PATRIC" id="fig|50340.43.peg.6164"/>
<dbReference type="InterPro" id="IPR004899">
    <property type="entry name" value="Pertactin_central"/>
</dbReference>
<dbReference type="Gene3D" id="2.160.20.20">
    <property type="match status" value="1"/>
</dbReference>
<dbReference type="SUPFAM" id="SSF103515">
    <property type="entry name" value="Autotransporter"/>
    <property type="match status" value="1"/>
</dbReference>
<dbReference type="OrthoDB" id="6056869at2"/>
<evidence type="ECO:0000259" key="2">
    <source>
        <dbReference type="PROSITE" id="PS51208"/>
    </source>
</evidence>
<dbReference type="Pfam" id="PF03212">
    <property type="entry name" value="Pertactin"/>
    <property type="match status" value="1"/>
</dbReference>
<keyword evidence="1" id="KW-0732">Signal</keyword>
<dbReference type="Gene3D" id="2.40.128.130">
    <property type="entry name" value="Autotransporter beta-domain"/>
    <property type="match status" value="1"/>
</dbReference>
<dbReference type="Proteomes" id="UP000037931">
    <property type="component" value="Unassembled WGS sequence"/>
</dbReference>
<dbReference type="Pfam" id="PF03797">
    <property type="entry name" value="Autotransporter"/>
    <property type="match status" value="1"/>
</dbReference>
<comment type="caution">
    <text evidence="3">The sequence shown here is derived from an EMBL/GenBank/DDBJ whole genome shotgun (WGS) entry which is preliminary data.</text>
</comment>
<dbReference type="InterPro" id="IPR003991">
    <property type="entry name" value="Pertactin_virulence_factor"/>
</dbReference>
<dbReference type="RefSeq" id="WP_081009849.1">
    <property type="nucleotide sequence ID" value="NZ_JSYZ01000009.1"/>
</dbReference>
<dbReference type="EMBL" id="JSYZ01000009">
    <property type="protein sequence ID" value="KPA90710.1"/>
    <property type="molecule type" value="Genomic_DNA"/>
</dbReference>
<dbReference type="InterPro" id="IPR036709">
    <property type="entry name" value="Autotransporte_beta_dom_sf"/>
</dbReference>
<dbReference type="GO" id="GO:0019867">
    <property type="term" value="C:outer membrane"/>
    <property type="evidence" value="ECO:0007669"/>
    <property type="project" value="InterPro"/>
</dbReference>
<evidence type="ECO:0000256" key="1">
    <source>
        <dbReference type="ARBA" id="ARBA00022729"/>
    </source>
</evidence>
<dbReference type="PROSITE" id="PS51208">
    <property type="entry name" value="AUTOTRANSPORTER"/>
    <property type="match status" value="1"/>
</dbReference>
<protein>
    <submittedName>
        <fullName evidence="3">Outer membrane autotransporter barrel domain-containing protein</fullName>
    </submittedName>
</protein>
<dbReference type="CDD" id="cd01343">
    <property type="entry name" value="PL1_Passenger_AT"/>
    <property type="match status" value="1"/>
</dbReference>
<dbReference type="NCBIfam" id="TIGR01414">
    <property type="entry name" value="autotrans_barl"/>
    <property type="match status" value="1"/>
</dbReference>
<dbReference type="InterPro" id="IPR011050">
    <property type="entry name" value="Pectin_lyase_fold/virulence"/>
</dbReference>
<dbReference type="InterPro" id="IPR005546">
    <property type="entry name" value="Autotransporte_beta"/>
</dbReference>
<sequence length="748" mass="77281">MPVGSVLNLNPLVRAISSPARRSLWRRCSWSKAAALTFIPLLVFCNAAQARDLINENLTIDHTTAPDSYRLVGTSVLTATGASTLGISADVGTSLDLGGTQVSGGAATGVALIGGATARIAAGSTVTSDRTALIVGETGGSGSTAIVSDSVLAGGTVGALVSGLSSLVLNNSVVSGATSDGVQVFGGTLQATGGSITGGRNGLLLGDTAGSSNGSQVTLDGTHVEGLSGAAILVNNPGGNNESTINVRNGATLVGSNGLLLQVIDGAKANLDVSNSALVGDVVAEAGSTANVTLQNAATLTGRLQNVDTLTLNSQGKWIMVEDGELKNLAMSGGSVQFGQPGSFYTLSVENLSGNGNFIMHTDFATGRTDFLDITGTATGSHTLDVASSGADPLSDKQIHVVRAAAGDASFSLLNGRVDLGIFSYDLIKVGANDWYLDASSKVISPGTDSILSLFDASRTAWYGELSTLRSRMGEVRMNNGQTGGWMRAYGNRFDVSADSGMAYKQTQHGLSFGVDTPLPALGDGQWVVGLLGGYSRSDLQIKHGTTGEVDSYYIGSYATWLDADSGYYFDGVLKLNRFQNASSVSLSDGAKAKGNYATTGVGTTLEFGRHIKLDDGYFVEPYAQVAALAVQGKSYALDNGMTAHGDHGRSLLGTLGSTFGRDIDLGDGQVVQPYLKAAVVNEFVKRNDVRVNNTTFNNDLSGSRLALGGGATMKVSDKVQMHADLDYSHGNQVKQPWGVNLGVEYKW</sequence>
<dbReference type="AlphaFoldDB" id="A0A0N0E407"/>
<keyword evidence="4" id="KW-1185">Reference proteome</keyword>
<evidence type="ECO:0000313" key="4">
    <source>
        <dbReference type="Proteomes" id="UP000037931"/>
    </source>
</evidence>
<organism evidence="3 4">
    <name type="scientific">Pseudomonas asplenii</name>
    <dbReference type="NCBI Taxonomy" id="53407"/>
    <lineage>
        <taxon>Bacteria</taxon>
        <taxon>Pseudomonadati</taxon>
        <taxon>Pseudomonadota</taxon>
        <taxon>Gammaproteobacteria</taxon>
        <taxon>Pseudomonadales</taxon>
        <taxon>Pseudomonadaceae</taxon>
        <taxon>Pseudomonas</taxon>
    </lineage>
</organism>
<dbReference type="PANTHER" id="PTHR35037">
    <property type="entry name" value="C-TERMINAL REGION OF AIDA-LIKE PROTEIN"/>
    <property type="match status" value="1"/>
</dbReference>